<evidence type="ECO:0000256" key="3">
    <source>
        <dbReference type="ARBA" id="ARBA00022806"/>
    </source>
</evidence>
<reference evidence="8" key="1">
    <citation type="journal article" date="2019" name="Int. J. Syst. Evol. Microbiol.">
        <title>The Global Catalogue of Microorganisms (GCM) 10K type strain sequencing project: providing services to taxonomists for standard genome sequencing and annotation.</title>
        <authorList>
            <consortium name="The Broad Institute Genomics Platform"/>
            <consortium name="The Broad Institute Genome Sequencing Center for Infectious Disease"/>
            <person name="Wu L."/>
            <person name="Ma J."/>
        </authorList>
    </citation>
    <scope>NUCLEOTIDE SEQUENCE [LARGE SCALE GENOMIC DNA]</scope>
    <source>
        <strain evidence="8">CCUG 71848</strain>
    </source>
</reference>
<dbReference type="Pfam" id="PF03288">
    <property type="entry name" value="Pox_D5"/>
    <property type="match status" value="1"/>
</dbReference>
<keyword evidence="2" id="KW-0378">Hydrolase</keyword>
<comment type="caution">
    <text evidence="7">The sequence shown here is derived from an EMBL/GenBank/DDBJ whole genome shotgun (WGS) entry which is preliminary data.</text>
</comment>
<keyword evidence="1" id="KW-0547">Nucleotide-binding</keyword>
<evidence type="ECO:0000313" key="7">
    <source>
        <dbReference type="EMBL" id="MFD1126271.1"/>
    </source>
</evidence>
<proteinExistence type="predicted"/>
<dbReference type="SUPFAM" id="SSF52540">
    <property type="entry name" value="P-loop containing nucleoside triphosphate hydrolases"/>
    <property type="match status" value="1"/>
</dbReference>
<keyword evidence="4" id="KW-0067">ATP-binding</keyword>
<keyword evidence="3" id="KW-0347">Helicase</keyword>
<dbReference type="InterPro" id="IPR014015">
    <property type="entry name" value="Helicase_SF3_DNA-vir"/>
</dbReference>
<sequence length="495" mass="57252">MDSEIKALMGQRDKQLTKSQSAVQFLRNDVKQWQKQHQSEQQVKSNTLPPLTTLGGAQIMERHFKTCIFSGDENERLAVYLPREGIYTQNYRYIKRLIARMYAPFNERQADEIIYHMLNDAPIKEPTVDRYLVPVANGIWNLHKHELMPFSPDYVFTTKIATRYVDNPVPPNIDGWTVDGWLKELACGDDEIIKLLWEVINDSLNGNYTRKKAIFLYSEQGNSGKGTFQRLIENLVGHQNVGALKVNQFDERFKLGLLVGKTVCIGDDIPPDIYIKDSSNFNSVVTGDVVTIEFKGRDSFSIYLRCTIIQSCNGLPNFHNKGGTMRRIIIVPFNNHFDGSNDNWQIKDDYLTRSDVLEYVLYRALQLDFEKFDIPDASKEALNNFEIDNDPLIGFKKTFFDELNINKVPTYYLYEYYKKYCQNNGLKPLGKAKFVRRFMKLNPDYEKKKAKLSATEITEVQLMAKQDEIAVYTAPLPERGKAYNCLIKNRVDKKV</sequence>
<protein>
    <submittedName>
        <fullName evidence="7">Phage/plasmid primase, P4 family</fullName>
    </submittedName>
</protein>
<dbReference type="InterPro" id="IPR004968">
    <property type="entry name" value="DNA_primase/NTPase_C"/>
</dbReference>
<dbReference type="PANTHER" id="PTHR35372:SF2">
    <property type="entry name" value="SF3 HELICASE DOMAIN-CONTAINING PROTEIN"/>
    <property type="match status" value="1"/>
</dbReference>
<evidence type="ECO:0000256" key="4">
    <source>
        <dbReference type="ARBA" id="ARBA00022840"/>
    </source>
</evidence>
<gene>
    <name evidence="7" type="ORF">ACFQ22_13060</name>
</gene>
<evidence type="ECO:0000259" key="6">
    <source>
        <dbReference type="PROSITE" id="PS51206"/>
    </source>
</evidence>
<dbReference type="InterPro" id="IPR051620">
    <property type="entry name" value="ORF904-like_C"/>
</dbReference>
<accession>A0ABW3PRM7</accession>
<feature type="domain" description="SF3 helicase" evidence="6">
    <location>
        <begin position="191"/>
        <end position="346"/>
    </location>
</feature>
<organism evidence="7 8">
    <name type="scientific">Lentilactobacillus raoultii</name>
    <dbReference type="NCBI Taxonomy" id="1987503"/>
    <lineage>
        <taxon>Bacteria</taxon>
        <taxon>Bacillati</taxon>
        <taxon>Bacillota</taxon>
        <taxon>Bacilli</taxon>
        <taxon>Lactobacillales</taxon>
        <taxon>Lactobacillaceae</taxon>
        <taxon>Lentilactobacillus</taxon>
    </lineage>
</organism>
<dbReference type="Pfam" id="PF19263">
    <property type="entry name" value="DUF5906"/>
    <property type="match status" value="1"/>
</dbReference>
<dbReference type="NCBIfam" id="TIGR01613">
    <property type="entry name" value="primase_Cterm"/>
    <property type="match status" value="1"/>
</dbReference>
<name>A0ABW3PRM7_9LACO</name>
<keyword evidence="5" id="KW-0175">Coiled coil</keyword>
<dbReference type="InterPro" id="IPR014818">
    <property type="entry name" value="Phage/plasmid_primase_P4_C"/>
</dbReference>
<dbReference type="RefSeq" id="WP_225419022.1">
    <property type="nucleotide sequence ID" value="NZ_JBHTLH010000043.1"/>
</dbReference>
<dbReference type="Gene3D" id="3.40.50.300">
    <property type="entry name" value="P-loop containing nucleotide triphosphate hydrolases"/>
    <property type="match status" value="1"/>
</dbReference>
<dbReference type="SMART" id="SM00885">
    <property type="entry name" value="D5_N"/>
    <property type="match status" value="1"/>
</dbReference>
<dbReference type="PANTHER" id="PTHR35372">
    <property type="entry name" value="ATP BINDING PROTEIN-RELATED"/>
    <property type="match status" value="1"/>
</dbReference>
<keyword evidence="8" id="KW-1185">Reference proteome</keyword>
<dbReference type="InterPro" id="IPR045455">
    <property type="entry name" value="NrS-1_pol-like_helicase"/>
</dbReference>
<evidence type="ECO:0000313" key="8">
    <source>
        <dbReference type="Proteomes" id="UP001597156"/>
    </source>
</evidence>
<dbReference type="InterPro" id="IPR006500">
    <property type="entry name" value="Helicase_put_C_phage/plasmid"/>
</dbReference>
<dbReference type="EMBL" id="JBHTLH010000043">
    <property type="protein sequence ID" value="MFD1126271.1"/>
    <property type="molecule type" value="Genomic_DNA"/>
</dbReference>
<feature type="coiled-coil region" evidence="5">
    <location>
        <begin position="16"/>
        <end position="43"/>
    </location>
</feature>
<dbReference type="Proteomes" id="UP001597156">
    <property type="component" value="Unassembled WGS sequence"/>
</dbReference>
<evidence type="ECO:0000256" key="1">
    <source>
        <dbReference type="ARBA" id="ARBA00022741"/>
    </source>
</evidence>
<evidence type="ECO:0000256" key="2">
    <source>
        <dbReference type="ARBA" id="ARBA00022801"/>
    </source>
</evidence>
<dbReference type="Pfam" id="PF08706">
    <property type="entry name" value="D5_N"/>
    <property type="match status" value="1"/>
</dbReference>
<evidence type="ECO:0000256" key="5">
    <source>
        <dbReference type="SAM" id="Coils"/>
    </source>
</evidence>
<dbReference type="InterPro" id="IPR027417">
    <property type="entry name" value="P-loop_NTPase"/>
</dbReference>
<dbReference type="PROSITE" id="PS51206">
    <property type="entry name" value="SF3_HELICASE_1"/>
    <property type="match status" value="1"/>
</dbReference>